<comment type="caution">
    <text evidence="2">The sequence shown here is derived from an EMBL/GenBank/DDBJ whole genome shotgun (WGS) entry which is preliminary data.</text>
</comment>
<proteinExistence type="inferred from homology"/>
<organism evidence="2 3">
    <name type="scientific">Novosphingobium fuchskuhlense</name>
    <dbReference type="NCBI Taxonomy" id="1117702"/>
    <lineage>
        <taxon>Bacteria</taxon>
        <taxon>Pseudomonadati</taxon>
        <taxon>Pseudomonadota</taxon>
        <taxon>Alphaproteobacteria</taxon>
        <taxon>Sphingomonadales</taxon>
        <taxon>Sphingomonadaceae</taxon>
        <taxon>Novosphingobium</taxon>
    </lineage>
</organism>
<dbReference type="Proteomes" id="UP000058012">
    <property type="component" value="Unassembled WGS sequence"/>
</dbReference>
<dbReference type="NCBIfam" id="TIGR01790">
    <property type="entry name" value="carotene-cycl"/>
    <property type="match status" value="1"/>
</dbReference>
<dbReference type="EMBL" id="LLZS01000007">
    <property type="protein sequence ID" value="KUR71361.1"/>
    <property type="molecule type" value="Genomic_DNA"/>
</dbReference>
<reference evidence="2 3" key="1">
    <citation type="submission" date="2015-10" db="EMBL/GenBank/DDBJ databases">
        <title>Draft genome sequence of Novosphingobium fuchskuhlense DSM 25065 isolated from a surface water sample of the southwest basin of Lake Grosse Fuchskuhle.</title>
        <authorList>
            <person name="Ruckert C."/>
            <person name="Winkler A."/>
            <person name="Glaeser J."/>
            <person name="Grossart H.-P."/>
            <person name="Kalinowski J."/>
            <person name="Glaeser S."/>
        </authorList>
    </citation>
    <scope>NUCLEOTIDE SEQUENCE [LARGE SCALE GENOMIC DNA]</scope>
    <source>
        <strain evidence="2 3">FNE08-7</strain>
    </source>
</reference>
<dbReference type="InterPro" id="IPR010108">
    <property type="entry name" value="Lycopene_cyclase_b/e"/>
</dbReference>
<gene>
    <name evidence="2" type="ORF">AQZ52_12000</name>
</gene>
<dbReference type="Gene3D" id="3.50.50.60">
    <property type="entry name" value="FAD/NAD(P)-binding domain"/>
    <property type="match status" value="1"/>
</dbReference>
<dbReference type="AlphaFoldDB" id="A0A117UV02"/>
<comment type="similarity">
    <text evidence="1">Belongs to the lycopene cyclase family.</text>
</comment>
<dbReference type="InterPro" id="IPR036188">
    <property type="entry name" value="FAD/NAD-bd_sf"/>
</dbReference>
<keyword evidence="3" id="KW-1185">Reference proteome</keyword>
<dbReference type="InterPro" id="IPR008461">
    <property type="entry name" value="CrtY"/>
</dbReference>
<dbReference type="RefSeq" id="WP_067910932.1">
    <property type="nucleotide sequence ID" value="NZ_KQ954245.1"/>
</dbReference>
<dbReference type="GO" id="GO:0016705">
    <property type="term" value="F:oxidoreductase activity, acting on paired donors, with incorporation or reduction of molecular oxygen"/>
    <property type="evidence" value="ECO:0007669"/>
    <property type="project" value="InterPro"/>
</dbReference>
<dbReference type="GO" id="GO:0016117">
    <property type="term" value="P:carotenoid biosynthetic process"/>
    <property type="evidence" value="ECO:0007669"/>
    <property type="project" value="InterPro"/>
</dbReference>
<name>A0A117UV02_9SPHN</name>
<dbReference type="SUPFAM" id="SSF51905">
    <property type="entry name" value="FAD/NAD(P)-binding domain"/>
    <property type="match status" value="1"/>
</dbReference>
<evidence type="ECO:0000256" key="1">
    <source>
        <dbReference type="ARBA" id="ARBA00006599"/>
    </source>
</evidence>
<dbReference type="Pfam" id="PF05834">
    <property type="entry name" value="Lycopene_cycl"/>
    <property type="match status" value="1"/>
</dbReference>
<dbReference type="NCBIfam" id="TIGR01789">
    <property type="entry name" value="lycopene_cycl"/>
    <property type="match status" value="1"/>
</dbReference>
<sequence length="396" mass="43559">MNARRCDIAILGGGLAGGLIALALARYRPDLSLLIVEQGSELGGNHVWSFFATDTDHEATELLAPMIEASWADYNVHFPRHSRHLQTRYSAMTSERLDAALRAALPAEAILTQQAVKGCNETEVMLADGTLVQAGGVIDTRGLREVSHFTGGWQKFVGRKFKLKAPHGLERPIVMDATVEQIDGYRFMYALPFAPDMVFLEDTYYSDSSVLDRPALEARIDAYLAARGWEVEALVSEEHGVLPVVAGGDFSAFWRDGGENTARAGSRAGLFHSLTSYSVPDAVRFALALAHHDALDGASLKAFSAKWAKGHWENQTYYRMLSALLFGGAYPEERLRVLERFYTMKPQLIERFYSGRSTSYDKFRILAGVPPIPISRALGTITGLGRQPAPLTFSGV</sequence>
<dbReference type="STRING" id="1117702.AQZ52_12000"/>
<accession>A0A117UV02</accession>
<evidence type="ECO:0000313" key="3">
    <source>
        <dbReference type="Proteomes" id="UP000058012"/>
    </source>
</evidence>
<evidence type="ECO:0000313" key="2">
    <source>
        <dbReference type="EMBL" id="KUR71361.1"/>
    </source>
</evidence>
<dbReference type="GO" id="GO:0045436">
    <property type="term" value="F:lycopene beta cyclase activity"/>
    <property type="evidence" value="ECO:0007669"/>
    <property type="project" value="InterPro"/>
</dbReference>
<protein>
    <submittedName>
        <fullName evidence="2">Lycopene cyclase</fullName>
    </submittedName>
</protein>
<dbReference type="OrthoDB" id="5793379at2"/>